<reference evidence="3 4" key="1">
    <citation type="submission" date="2019-10" db="EMBL/GenBank/DDBJ databases">
        <title>Rudanella paleaurantiibacter sp. nov., isolated from sludge.</title>
        <authorList>
            <person name="Xu S.Q."/>
        </authorList>
    </citation>
    <scope>NUCLEOTIDE SEQUENCE [LARGE SCALE GENOMIC DNA]</scope>
    <source>
        <strain evidence="3 4">HX-22-17</strain>
    </source>
</reference>
<dbReference type="InterPro" id="IPR005184">
    <property type="entry name" value="DUF306_Meta_HslJ"/>
</dbReference>
<dbReference type="InterPro" id="IPR038670">
    <property type="entry name" value="HslJ-like_sf"/>
</dbReference>
<accession>A0A7J5TWK6</accession>
<keyword evidence="1" id="KW-0732">Signal</keyword>
<evidence type="ECO:0000256" key="1">
    <source>
        <dbReference type="SAM" id="SignalP"/>
    </source>
</evidence>
<dbReference type="Gene3D" id="2.40.128.270">
    <property type="match status" value="1"/>
</dbReference>
<dbReference type="Proteomes" id="UP000488299">
    <property type="component" value="Unassembled WGS sequence"/>
</dbReference>
<dbReference type="PROSITE" id="PS51257">
    <property type="entry name" value="PROKAR_LIPOPROTEIN"/>
    <property type="match status" value="1"/>
</dbReference>
<feature type="domain" description="DUF306" evidence="2">
    <location>
        <begin position="60"/>
        <end position="133"/>
    </location>
</feature>
<evidence type="ECO:0000313" key="3">
    <source>
        <dbReference type="EMBL" id="KAB7729014.1"/>
    </source>
</evidence>
<dbReference type="AlphaFoldDB" id="A0A7J5TWK6"/>
<dbReference type="RefSeq" id="WP_152125128.1">
    <property type="nucleotide sequence ID" value="NZ_WELI01000006.1"/>
</dbReference>
<proteinExistence type="predicted"/>
<protein>
    <submittedName>
        <fullName evidence="3">META domain-containing protein</fullName>
    </submittedName>
</protein>
<sequence>MKTILLCALWLLLASFSGCDRPNTTPPPADATSPVGDWVLSTPATPYKITLQVALRNTEGGLTQYQLTGISAVNSYGAVATVGADGSAQVGSVGATKRGGPEEAMQTENTYFASLQQVNRVELVAGKLRLHSTHPNWPLLQFNP</sequence>
<dbReference type="Pfam" id="PF03724">
    <property type="entry name" value="META"/>
    <property type="match status" value="1"/>
</dbReference>
<gene>
    <name evidence="3" type="ORF">F5984_15270</name>
</gene>
<name>A0A7J5TWK6_9BACT</name>
<comment type="caution">
    <text evidence="3">The sequence shown here is derived from an EMBL/GenBank/DDBJ whole genome shotgun (WGS) entry which is preliminary data.</text>
</comment>
<feature type="chain" id="PRO_5029476304" evidence="1">
    <location>
        <begin position="21"/>
        <end position="144"/>
    </location>
</feature>
<evidence type="ECO:0000259" key="2">
    <source>
        <dbReference type="Pfam" id="PF03724"/>
    </source>
</evidence>
<keyword evidence="4" id="KW-1185">Reference proteome</keyword>
<organism evidence="3 4">
    <name type="scientific">Rudanella paleaurantiibacter</name>
    <dbReference type="NCBI Taxonomy" id="2614655"/>
    <lineage>
        <taxon>Bacteria</taxon>
        <taxon>Pseudomonadati</taxon>
        <taxon>Bacteroidota</taxon>
        <taxon>Cytophagia</taxon>
        <taxon>Cytophagales</taxon>
        <taxon>Cytophagaceae</taxon>
        <taxon>Rudanella</taxon>
    </lineage>
</organism>
<evidence type="ECO:0000313" key="4">
    <source>
        <dbReference type="Proteomes" id="UP000488299"/>
    </source>
</evidence>
<dbReference type="EMBL" id="WELI01000006">
    <property type="protein sequence ID" value="KAB7729014.1"/>
    <property type="molecule type" value="Genomic_DNA"/>
</dbReference>
<feature type="signal peptide" evidence="1">
    <location>
        <begin position="1"/>
        <end position="20"/>
    </location>
</feature>